<comment type="caution">
    <text evidence="2">The sequence shown here is derived from an EMBL/GenBank/DDBJ whole genome shotgun (WGS) entry which is preliminary data.</text>
</comment>
<evidence type="ECO:0000256" key="1">
    <source>
        <dbReference type="SAM" id="MobiDB-lite"/>
    </source>
</evidence>
<name>A0A5B7GQW2_PORTR</name>
<dbReference type="EMBL" id="VSRR010016171">
    <property type="protein sequence ID" value="MPC59004.1"/>
    <property type="molecule type" value="Genomic_DNA"/>
</dbReference>
<evidence type="ECO:0000313" key="3">
    <source>
        <dbReference type="Proteomes" id="UP000324222"/>
    </source>
</evidence>
<reference evidence="2 3" key="1">
    <citation type="submission" date="2019-05" db="EMBL/GenBank/DDBJ databases">
        <title>Another draft genome of Portunus trituberculatus and its Hox gene families provides insights of decapod evolution.</title>
        <authorList>
            <person name="Jeong J.-H."/>
            <person name="Song I."/>
            <person name="Kim S."/>
            <person name="Choi T."/>
            <person name="Kim D."/>
            <person name="Ryu S."/>
            <person name="Kim W."/>
        </authorList>
    </citation>
    <scope>NUCLEOTIDE SEQUENCE [LARGE SCALE GENOMIC DNA]</scope>
    <source>
        <tissue evidence="2">Muscle</tissue>
    </source>
</reference>
<proteinExistence type="predicted"/>
<accession>A0A5B7GQW2</accession>
<evidence type="ECO:0000313" key="2">
    <source>
        <dbReference type="EMBL" id="MPC59004.1"/>
    </source>
</evidence>
<protein>
    <submittedName>
        <fullName evidence="2">Uncharacterized protein</fullName>
    </submittedName>
</protein>
<gene>
    <name evidence="2" type="ORF">E2C01_053019</name>
</gene>
<organism evidence="2 3">
    <name type="scientific">Portunus trituberculatus</name>
    <name type="common">Swimming crab</name>
    <name type="synonym">Neptunus trituberculatus</name>
    <dbReference type="NCBI Taxonomy" id="210409"/>
    <lineage>
        <taxon>Eukaryota</taxon>
        <taxon>Metazoa</taxon>
        <taxon>Ecdysozoa</taxon>
        <taxon>Arthropoda</taxon>
        <taxon>Crustacea</taxon>
        <taxon>Multicrustacea</taxon>
        <taxon>Malacostraca</taxon>
        <taxon>Eumalacostraca</taxon>
        <taxon>Eucarida</taxon>
        <taxon>Decapoda</taxon>
        <taxon>Pleocyemata</taxon>
        <taxon>Brachyura</taxon>
        <taxon>Eubrachyura</taxon>
        <taxon>Portunoidea</taxon>
        <taxon>Portunidae</taxon>
        <taxon>Portuninae</taxon>
        <taxon>Portunus</taxon>
    </lineage>
</organism>
<feature type="compositionally biased region" description="Basic residues" evidence="1">
    <location>
        <begin position="40"/>
        <end position="52"/>
    </location>
</feature>
<feature type="region of interest" description="Disordered" evidence="1">
    <location>
        <begin position="1"/>
        <end position="60"/>
    </location>
</feature>
<dbReference type="Proteomes" id="UP000324222">
    <property type="component" value="Unassembled WGS sequence"/>
</dbReference>
<sequence length="60" mass="7233">MMVQATPGRPLRHTGLVSRQTKTMLQNRRFRNHLPQPSRMTRRKPTRHTKTLHKQEHNRP</sequence>
<feature type="compositionally biased region" description="Polar residues" evidence="1">
    <location>
        <begin position="17"/>
        <end position="26"/>
    </location>
</feature>
<keyword evidence="3" id="KW-1185">Reference proteome</keyword>
<dbReference type="AlphaFoldDB" id="A0A5B7GQW2"/>